<feature type="binding site" evidence="10">
    <location>
        <position position="64"/>
    </location>
    <ligand>
        <name>a ubiquinone</name>
        <dbReference type="ChEBI" id="CHEBI:16389"/>
        <note>ligand shared with IP/SDHB</note>
    </ligand>
</feature>
<evidence type="ECO:0000313" key="15">
    <source>
        <dbReference type="Proteomes" id="UP000009170"/>
    </source>
</evidence>
<dbReference type="GO" id="GO:0005743">
    <property type="term" value="C:mitochondrial inner membrane"/>
    <property type="evidence" value="ECO:0007669"/>
    <property type="project" value="UniProtKB-SubCell"/>
</dbReference>
<dbReference type="PANTHER" id="PTHR13337">
    <property type="entry name" value="SUCCINATE DEHYDROGENASE"/>
    <property type="match status" value="1"/>
</dbReference>
<evidence type="ECO:0000313" key="13">
    <source>
        <dbReference type="EMBL" id="CAL54960.1"/>
    </source>
</evidence>
<dbReference type="GO" id="GO:0020037">
    <property type="term" value="F:heme binding"/>
    <property type="evidence" value="ECO:0007669"/>
    <property type="project" value="TreeGrafter"/>
</dbReference>
<evidence type="ECO:0000256" key="6">
    <source>
        <dbReference type="ARBA" id="ARBA00022946"/>
    </source>
</evidence>
<dbReference type="KEGG" id="ota:OT_ostta08g02280"/>
<dbReference type="InterPro" id="IPR007992">
    <property type="entry name" value="CybS"/>
</dbReference>
<dbReference type="Proteomes" id="UP000195557">
    <property type="component" value="Unassembled WGS sequence"/>
</dbReference>
<name>Q013H0_OSTTA</name>
<evidence type="ECO:0000313" key="14">
    <source>
        <dbReference type="EMBL" id="OUS46977.1"/>
    </source>
</evidence>
<sequence>MSAVLAADRGRAMMKIYHGSSIALAALTPTAMAIEGGSAPIDLALGVALPVHSHIALNFIISDYVPKSARGATRAATLALTAATAIGLFRLNAQGEGITRTAKSLWRA</sequence>
<keyword evidence="11" id="KW-0408">Iron</keyword>
<evidence type="ECO:0000256" key="2">
    <source>
        <dbReference type="ARBA" id="ARBA00007294"/>
    </source>
</evidence>
<evidence type="ECO:0000256" key="5">
    <source>
        <dbReference type="ARBA" id="ARBA00022792"/>
    </source>
</evidence>
<keyword evidence="9 12" id="KW-0472">Membrane</keyword>
<keyword evidence="15" id="KW-1185">Reference proteome</keyword>
<dbReference type="PANTHER" id="PTHR13337:SF2">
    <property type="entry name" value="SUCCINATE DEHYDROGENASE [UBIQUINONE] CYTOCHROME B SMALL SUBUNIT, MITOCHONDRIAL"/>
    <property type="match status" value="1"/>
</dbReference>
<keyword evidence="6 12" id="KW-0809">Transit peptide</keyword>
<dbReference type="Gene3D" id="1.20.1300.10">
    <property type="entry name" value="Fumarate reductase/succinate dehydrogenase, transmembrane subunit"/>
    <property type="match status" value="1"/>
</dbReference>
<evidence type="ECO:0000256" key="9">
    <source>
        <dbReference type="ARBA" id="ARBA00023136"/>
    </source>
</evidence>
<evidence type="ECO:0000256" key="1">
    <source>
        <dbReference type="ARBA" id="ARBA00004448"/>
    </source>
</evidence>
<dbReference type="GO" id="GO:0006099">
    <property type="term" value="P:tricarboxylic acid cycle"/>
    <property type="evidence" value="ECO:0007669"/>
    <property type="project" value="TreeGrafter"/>
</dbReference>
<keyword evidence="4" id="KW-0812">Transmembrane</keyword>
<dbReference type="OrthoDB" id="18577at2759"/>
<accession>A0A1Y5IEB1</accession>
<evidence type="ECO:0000256" key="3">
    <source>
        <dbReference type="ARBA" id="ARBA00022448"/>
    </source>
</evidence>
<dbReference type="RefSeq" id="XP_003080792.1">
    <property type="nucleotide sequence ID" value="XM_003080744.1"/>
</dbReference>
<evidence type="ECO:0000256" key="11">
    <source>
        <dbReference type="PIRSR" id="PIRSR607992-2"/>
    </source>
</evidence>
<keyword evidence="8 12" id="KW-0496">Mitochondrion</keyword>
<dbReference type="OMA" id="TIWRESP"/>
<evidence type="ECO:0000256" key="12">
    <source>
        <dbReference type="RuleBase" id="RU364031"/>
    </source>
</evidence>
<gene>
    <name evidence="14" type="ORF">BE221DRAFT_73006</name>
    <name evidence="13" type="ORF">OT_ostta08g02280</name>
</gene>
<feature type="binding site" description="axial binding residue" evidence="11">
    <location>
        <position position="52"/>
    </location>
    <ligand>
        <name>heme b</name>
        <dbReference type="ChEBI" id="CHEBI:60344"/>
        <note>ligand shared with SDHC</note>
    </ligand>
    <ligandPart>
        <name>Fe</name>
        <dbReference type="ChEBI" id="CHEBI:18248"/>
    </ligandPart>
</feature>
<proteinExistence type="inferred from homology"/>
<dbReference type="Proteomes" id="UP000009170">
    <property type="component" value="Unassembled WGS sequence"/>
</dbReference>
<protein>
    <recommendedName>
        <fullName evidence="12">Succinate dehydrogenase [ubiquinone] cytochrome b small subunit</fullName>
    </recommendedName>
</protein>
<comment type="similarity">
    <text evidence="2 12">Belongs to the CybS family.</text>
</comment>
<dbReference type="STRING" id="70448.Q013H0"/>
<dbReference type="Pfam" id="PF05328">
    <property type="entry name" value="CybS"/>
    <property type="match status" value="1"/>
</dbReference>
<dbReference type="AlphaFoldDB" id="Q013H0"/>
<evidence type="ECO:0000256" key="8">
    <source>
        <dbReference type="ARBA" id="ARBA00023128"/>
    </source>
</evidence>
<dbReference type="GO" id="GO:0006121">
    <property type="term" value="P:mitochondrial electron transport, succinate to ubiquinone"/>
    <property type="evidence" value="ECO:0007669"/>
    <property type="project" value="TreeGrafter"/>
</dbReference>
<keyword evidence="3" id="KW-0813">Transport</keyword>
<keyword evidence="7" id="KW-1133">Transmembrane helix</keyword>
<comment type="subcellular location">
    <subcellularLocation>
        <location evidence="1 12">Mitochondrion inner membrane</location>
        <topology evidence="1 12">Multi-pass membrane protein</topology>
    </subcellularLocation>
</comment>
<dbReference type="EMBL" id="CAID01000008">
    <property type="protein sequence ID" value="CAL54960.1"/>
    <property type="molecule type" value="Genomic_DNA"/>
</dbReference>
<dbReference type="InParanoid" id="Q013H0"/>
<dbReference type="GO" id="GO:0046872">
    <property type="term" value="F:metal ion binding"/>
    <property type="evidence" value="ECO:0007669"/>
    <property type="project" value="UniProtKB-KW"/>
</dbReference>
<accession>A0A454XWF2</accession>
<dbReference type="EMBL" id="KZ155780">
    <property type="protein sequence ID" value="OUS46977.1"/>
    <property type="molecule type" value="Genomic_DNA"/>
</dbReference>
<keyword evidence="11" id="KW-0479">Metal-binding</keyword>
<reference evidence="13 15" key="1">
    <citation type="journal article" date="2006" name="Proc. Natl. Acad. Sci. U.S.A.">
        <title>Genome analysis of the smallest free-living eukaryote Ostreococcus tauri unveils many unique features.</title>
        <authorList>
            <person name="Derelle E."/>
            <person name="Ferraz C."/>
            <person name="Rombauts S."/>
            <person name="Rouze P."/>
            <person name="Worden A.Z."/>
            <person name="Robbens S."/>
            <person name="Partensky F."/>
            <person name="Degroeve S."/>
            <person name="Echeynie S."/>
            <person name="Cooke R."/>
            <person name="Saeys Y."/>
            <person name="Wuyts J."/>
            <person name="Jabbari K."/>
            <person name="Bowler C."/>
            <person name="Panaud O."/>
            <person name="Piegu B."/>
            <person name="Ball S.G."/>
            <person name="Ral J.-P."/>
            <person name="Bouget F.-Y."/>
            <person name="Piganeau G."/>
            <person name="De Baets B."/>
            <person name="Picard A."/>
            <person name="Delseny M."/>
            <person name="Demaille J."/>
            <person name="Van de Peer Y."/>
            <person name="Moreau H."/>
        </authorList>
    </citation>
    <scope>NUCLEOTIDE SEQUENCE [LARGE SCALE GENOMIC DNA]</scope>
    <source>
        <strain evidence="13 15">OTTH0595</strain>
    </source>
</reference>
<evidence type="ECO:0000256" key="7">
    <source>
        <dbReference type="ARBA" id="ARBA00022989"/>
    </source>
</evidence>
<dbReference type="InterPro" id="IPR034804">
    <property type="entry name" value="SQR/QFR_C/D"/>
</dbReference>
<accession>Q013H0</accession>
<keyword evidence="5 12" id="KW-0999">Mitochondrion inner membrane</keyword>
<reference evidence="14" key="3">
    <citation type="submission" date="2017-04" db="EMBL/GenBank/DDBJ databases">
        <title>Population genomics of picophytoplankton unveils novel chromosome hypervariability.</title>
        <authorList>
            <consortium name="DOE Joint Genome Institute"/>
            <person name="Blanc-Mathieu R."/>
            <person name="Krasovec M."/>
            <person name="Hebrard M."/>
            <person name="Yau S."/>
            <person name="Desgranges E."/>
            <person name="Martin J."/>
            <person name="Schackwitz W."/>
            <person name="Kuo A."/>
            <person name="Salin G."/>
            <person name="Donnadieu C."/>
            <person name="Desdevises Y."/>
            <person name="Sanchez-Ferandin S."/>
            <person name="Moreau H."/>
            <person name="Rivals E."/>
            <person name="Grigoriev I.V."/>
            <person name="Grimsley N."/>
            <person name="Eyre-Walker A."/>
            <person name="Piganeau G."/>
        </authorList>
    </citation>
    <scope>NUCLEOTIDE SEQUENCE [LARGE SCALE GENOMIC DNA]</scope>
    <source>
        <strain evidence="14">RCC 1115</strain>
    </source>
</reference>
<organism evidence="13 15">
    <name type="scientific">Ostreococcus tauri</name>
    <name type="common">Marine green alga</name>
    <dbReference type="NCBI Taxonomy" id="70448"/>
    <lineage>
        <taxon>Eukaryota</taxon>
        <taxon>Viridiplantae</taxon>
        <taxon>Chlorophyta</taxon>
        <taxon>Mamiellophyceae</taxon>
        <taxon>Mamiellales</taxon>
        <taxon>Bathycoccaceae</taxon>
        <taxon>Ostreococcus</taxon>
    </lineage>
</organism>
<evidence type="ECO:0000256" key="10">
    <source>
        <dbReference type="PIRSR" id="PIRSR607992-1"/>
    </source>
</evidence>
<reference evidence="13" key="2">
    <citation type="journal article" date="2014" name="BMC Genomics">
        <title>An improved genome of the model marine alga Ostreococcus tauri unfolds by assessing Illumina de novo assemblies.</title>
        <authorList>
            <person name="Blanc-Mathieu R."/>
            <person name="Verhelst B."/>
            <person name="Derelle E."/>
            <person name="Rombauts S."/>
            <person name="Bouget F.Y."/>
            <person name="Carre I."/>
            <person name="Chateau A."/>
            <person name="Eyre-Walker A."/>
            <person name="Grimsley N."/>
            <person name="Moreau H."/>
            <person name="Piegu B."/>
            <person name="Rivals E."/>
            <person name="Schackwitz W."/>
            <person name="Van de Peer Y."/>
            <person name="Piganeau G."/>
        </authorList>
    </citation>
    <scope>NUCLEOTIDE SEQUENCE</scope>
    <source>
        <strain evidence="13">RCC4221</strain>
    </source>
</reference>
<dbReference type="GO" id="GO:0048039">
    <property type="term" value="F:ubiquinone binding"/>
    <property type="evidence" value="ECO:0007669"/>
    <property type="project" value="TreeGrafter"/>
</dbReference>
<dbReference type="GeneID" id="9831610"/>
<evidence type="ECO:0000256" key="4">
    <source>
        <dbReference type="ARBA" id="ARBA00022692"/>
    </source>
</evidence>